<dbReference type="EMBL" id="VSSQ01058019">
    <property type="protein sequence ID" value="MPN11764.1"/>
    <property type="molecule type" value="Genomic_DNA"/>
</dbReference>
<reference evidence="2" key="1">
    <citation type="submission" date="2019-08" db="EMBL/GenBank/DDBJ databases">
        <authorList>
            <person name="Kucharzyk K."/>
            <person name="Murdoch R.W."/>
            <person name="Higgins S."/>
            <person name="Loffler F."/>
        </authorList>
    </citation>
    <scope>NUCLEOTIDE SEQUENCE</scope>
</reference>
<dbReference type="AlphaFoldDB" id="A0A645FH05"/>
<feature type="transmembrane region" description="Helical" evidence="1">
    <location>
        <begin position="69"/>
        <end position="87"/>
    </location>
</feature>
<sequence>MMMSSMLVYEIPWMLFMVTCAKQVVGKFLPAFEDNAFDMSQEEIDTAAKAAAEDSTEWNGFRRIFTKEQFLPCLGMFILTILIYFLCKGVSMLFAPGSRSTVIIIGSSILGILCSFIPQLRKVKGTYNLGIYVVMIFAFPLTAGADLRTFLDPSMFYIFLFCCGMLYLDLILNVAICKVVKVDTDTMLATHAGAIFAPGYVPVVCAHLKNQKVLISGVASGIFGYATGSFLGIIFTQIFSYLM</sequence>
<proteinExistence type="predicted"/>
<evidence type="ECO:0008006" key="3">
    <source>
        <dbReference type="Google" id="ProtNLM"/>
    </source>
</evidence>
<protein>
    <recommendedName>
        <fullName evidence="3">DUF819 domain-containing protein</fullName>
    </recommendedName>
</protein>
<keyword evidence="1" id="KW-0472">Membrane</keyword>
<keyword evidence="1" id="KW-0812">Transmembrane</keyword>
<gene>
    <name evidence="2" type="ORF">SDC9_159072</name>
</gene>
<dbReference type="InterPro" id="IPR008537">
    <property type="entry name" value="DUF819"/>
</dbReference>
<dbReference type="Pfam" id="PF05684">
    <property type="entry name" value="DUF819"/>
    <property type="match status" value="1"/>
</dbReference>
<keyword evidence="1" id="KW-1133">Transmembrane helix</keyword>
<feature type="transmembrane region" description="Helical" evidence="1">
    <location>
        <begin position="156"/>
        <end position="176"/>
    </location>
</feature>
<comment type="caution">
    <text evidence="2">The sequence shown here is derived from an EMBL/GenBank/DDBJ whole genome shotgun (WGS) entry which is preliminary data.</text>
</comment>
<name>A0A645FH05_9ZZZZ</name>
<evidence type="ECO:0000256" key="1">
    <source>
        <dbReference type="SAM" id="Phobius"/>
    </source>
</evidence>
<organism evidence="2">
    <name type="scientific">bioreactor metagenome</name>
    <dbReference type="NCBI Taxonomy" id="1076179"/>
    <lineage>
        <taxon>unclassified sequences</taxon>
        <taxon>metagenomes</taxon>
        <taxon>ecological metagenomes</taxon>
    </lineage>
</organism>
<accession>A0A645FH05</accession>
<feature type="transmembrane region" description="Helical" evidence="1">
    <location>
        <begin position="99"/>
        <end position="120"/>
    </location>
</feature>
<feature type="transmembrane region" description="Helical" evidence="1">
    <location>
        <begin position="126"/>
        <end position="144"/>
    </location>
</feature>
<evidence type="ECO:0000313" key="2">
    <source>
        <dbReference type="EMBL" id="MPN11764.1"/>
    </source>
</evidence>
<feature type="transmembrane region" description="Helical" evidence="1">
    <location>
        <begin position="213"/>
        <end position="239"/>
    </location>
</feature>